<evidence type="ECO:0000256" key="5">
    <source>
        <dbReference type="ARBA" id="ARBA00022741"/>
    </source>
</evidence>
<dbReference type="FunFam" id="3.40.50.300:FF:000040">
    <property type="entry name" value="GTPase Der"/>
    <property type="match status" value="1"/>
</dbReference>
<evidence type="ECO:0000256" key="11">
    <source>
        <dbReference type="SAM" id="MobiDB-lite"/>
    </source>
</evidence>
<name>A0A2A5WA80_9GAMM</name>
<evidence type="ECO:0000256" key="8">
    <source>
        <dbReference type="HAMAP-Rule" id="MF_00195"/>
    </source>
</evidence>
<evidence type="ECO:0000256" key="7">
    <source>
        <dbReference type="ARBA" id="ARBA00032345"/>
    </source>
</evidence>
<dbReference type="InterPro" id="IPR031166">
    <property type="entry name" value="G_ENGA"/>
</dbReference>
<reference evidence="13 14" key="1">
    <citation type="submission" date="2017-08" db="EMBL/GenBank/DDBJ databases">
        <title>Fine stratification of microbial communities through a metagenomic profile of the photic zone.</title>
        <authorList>
            <person name="Haro-Moreno J.M."/>
            <person name="Lopez-Perez M."/>
            <person name="De La Torre J."/>
            <person name="Picazo A."/>
            <person name="Camacho A."/>
            <person name="Rodriguez-Valera F."/>
        </authorList>
    </citation>
    <scope>NUCLEOTIDE SEQUENCE [LARGE SCALE GENOMIC DNA]</scope>
    <source>
        <strain evidence="13">MED-G28</strain>
    </source>
</reference>
<feature type="binding site" evidence="8">
    <location>
        <begin position="297"/>
        <end position="300"/>
    </location>
    <ligand>
        <name>GTP</name>
        <dbReference type="ChEBI" id="CHEBI:37565"/>
        <label>2</label>
    </ligand>
</feature>
<feature type="region of interest" description="Disordered" evidence="11">
    <location>
        <begin position="442"/>
        <end position="467"/>
    </location>
</feature>
<keyword evidence="4 10" id="KW-0677">Repeat</keyword>
<evidence type="ECO:0000256" key="10">
    <source>
        <dbReference type="RuleBase" id="RU004481"/>
    </source>
</evidence>
<dbReference type="InterPro" id="IPR032859">
    <property type="entry name" value="KH_dom-like"/>
</dbReference>
<evidence type="ECO:0000256" key="6">
    <source>
        <dbReference type="ARBA" id="ARBA00023134"/>
    </source>
</evidence>
<comment type="function">
    <text evidence="8 10">GTPase that plays an essential role in the late steps of ribosome biogenesis.</text>
</comment>
<dbReference type="HAMAP" id="MF_00195">
    <property type="entry name" value="GTPase_Der"/>
    <property type="match status" value="1"/>
</dbReference>
<dbReference type="NCBIfam" id="TIGR00231">
    <property type="entry name" value="small_GTP"/>
    <property type="match status" value="2"/>
</dbReference>
<evidence type="ECO:0000256" key="3">
    <source>
        <dbReference type="ARBA" id="ARBA00022517"/>
    </source>
</evidence>
<dbReference type="PRINTS" id="PR00326">
    <property type="entry name" value="GTP1OBG"/>
</dbReference>
<dbReference type="GO" id="GO:0042254">
    <property type="term" value="P:ribosome biogenesis"/>
    <property type="evidence" value="ECO:0007669"/>
    <property type="project" value="UniProtKB-KW"/>
</dbReference>
<feature type="domain" description="EngA-type G" evidence="12">
    <location>
        <begin position="179"/>
        <end position="352"/>
    </location>
</feature>
<dbReference type="GO" id="GO:0005525">
    <property type="term" value="F:GTP binding"/>
    <property type="evidence" value="ECO:0007669"/>
    <property type="project" value="UniProtKB-UniRule"/>
</dbReference>
<sequence length="467" mass="52222">MRPVIALVGRPNVGKSTLFNRLTQSRDALVANIPGLTRDRQYGEGSYEEKSFIVIDTGGISGYEDGIDLEMASQSLQAIDEASICLFLVDARDGLTPDDDKIVNYLRKNSKNTYLIVNKVDGLDPDQACSDFFSLGISDVFPITATQGRGVDKLLKAVLKDATEDLSEQSEEDEEIAGIKIAIAGRPNVGKSTLVNRMLGEERVVVYDQPGTTRDSVYIPFERRGKKYTLIDTAGIRKRGKTKETVEKFSVVKSLQAIKDANVVILLVDAHDSIVEQDLHLLGYVIDSGRALVIAINKWDGMDAGQKDLIKSDIRRRFTFVDFAKIHFISALHGTGVGDLYKSIHKAYDSAKKKLSTNQLTKVLQHAVTDHAPPVVNGRRIKLRYAHPGGHNPPTIVIHGKQTKKLPGHYCRYLEKTFRNILKLEGTPVRIELRSDENPFVKDEQKLSQKQVARKRRIKKNRQYLKN</sequence>
<dbReference type="NCBIfam" id="TIGR03594">
    <property type="entry name" value="GTPase_EngA"/>
    <property type="match status" value="1"/>
</dbReference>
<proteinExistence type="inferred from homology"/>
<dbReference type="Gene3D" id="3.30.300.20">
    <property type="match status" value="1"/>
</dbReference>
<evidence type="ECO:0000313" key="13">
    <source>
        <dbReference type="EMBL" id="PDH33204.1"/>
    </source>
</evidence>
<comment type="similarity">
    <text evidence="1 8 9 10">Belongs to the TRAFAC class TrmE-Era-EngA-EngB-Septin-like GTPase superfamily. EngA (Der) GTPase family.</text>
</comment>
<feature type="binding site" evidence="8">
    <location>
        <begin position="185"/>
        <end position="192"/>
    </location>
    <ligand>
        <name>GTP</name>
        <dbReference type="ChEBI" id="CHEBI:37565"/>
        <label>2</label>
    </ligand>
</feature>
<dbReference type="Gene3D" id="3.40.50.300">
    <property type="entry name" value="P-loop containing nucleotide triphosphate hydrolases"/>
    <property type="match status" value="2"/>
</dbReference>
<keyword evidence="3 8" id="KW-0690">Ribosome biogenesis</keyword>
<dbReference type="EMBL" id="NTJZ01000010">
    <property type="protein sequence ID" value="PDH33204.1"/>
    <property type="molecule type" value="Genomic_DNA"/>
</dbReference>
<feature type="binding site" evidence="8">
    <location>
        <begin position="232"/>
        <end position="236"/>
    </location>
    <ligand>
        <name>GTP</name>
        <dbReference type="ChEBI" id="CHEBI:37565"/>
        <label>2</label>
    </ligand>
</feature>
<evidence type="ECO:0000256" key="2">
    <source>
        <dbReference type="ARBA" id="ARBA00020953"/>
    </source>
</evidence>
<dbReference type="InterPro" id="IPR006073">
    <property type="entry name" value="GTP-bd"/>
</dbReference>
<feature type="binding site" evidence="8">
    <location>
        <begin position="118"/>
        <end position="121"/>
    </location>
    <ligand>
        <name>GTP</name>
        <dbReference type="ChEBI" id="CHEBI:37565"/>
        <label>1</label>
    </ligand>
</feature>
<evidence type="ECO:0000256" key="1">
    <source>
        <dbReference type="ARBA" id="ARBA00008279"/>
    </source>
</evidence>
<dbReference type="PIRSF" id="PIRSF006485">
    <property type="entry name" value="GTP-binding_EngA"/>
    <property type="match status" value="1"/>
</dbReference>
<feature type="binding site" evidence="8">
    <location>
        <begin position="9"/>
        <end position="16"/>
    </location>
    <ligand>
        <name>GTP</name>
        <dbReference type="ChEBI" id="CHEBI:37565"/>
        <label>1</label>
    </ligand>
</feature>
<organism evidence="13 14">
    <name type="scientific">OM182 bacterium MED-G28</name>
    <dbReference type="NCBI Taxonomy" id="1986256"/>
    <lineage>
        <taxon>Bacteria</taxon>
        <taxon>Pseudomonadati</taxon>
        <taxon>Pseudomonadota</taxon>
        <taxon>Gammaproteobacteria</taxon>
        <taxon>OMG group</taxon>
        <taxon>OM182 clade</taxon>
    </lineage>
</organism>
<dbReference type="GO" id="GO:0043022">
    <property type="term" value="F:ribosome binding"/>
    <property type="evidence" value="ECO:0007669"/>
    <property type="project" value="TreeGrafter"/>
</dbReference>
<feature type="compositionally biased region" description="Basic residues" evidence="11">
    <location>
        <begin position="452"/>
        <end position="467"/>
    </location>
</feature>
<dbReference type="Pfam" id="PF01926">
    <property type="entry name" value="MMR_HSR1"/>
    <property type="match status" value="2"/>
</dbReference>
<dbReference type="InterPro" id="IPR016484">
    <property type="entry name" value="GTPase_Der"/>
</dbReference>
<protein>
    <recommendedName>
        <fullName evidence="2 8">GTPase Der</fullName>
    </recommendedName>
    <alternativeName>
        <fullName evidence="7 8">GTP-binding protein EngA</fullName>
    </alternativeName>
</protein>
<comment type="subunit">
    <text evidence="8">Associates with the 50S ribosomal subunit.</text>
</comment>
<dbReference type="PANTHER" id="PTHR43834:SF6">
    <property type="entry name" value="GTPASE DER"/>
    <property type="match status" value="1"/>
</dbReference>
<dbReference type="InterPro" id="IPR027417">
    <property type="entry name" value="P-loop_NTPase"/>
</dbReference>
<evidence type="ECO:0000256" key="9">
    <source>
        <dbReference type="PROSITE-ProRule" id="PRU01049"/>
    </source>
</evidence>
<dbReference type="AlphaFoldDB" id="A0A2A5WA80"/>
<comment type="caution">
    <text evidence="13">The sequence shown here is derived from an EMBL/GenBank/DDBJ whole genome shotgun (WGS) entry which is preliminary data.</text>
</comment>
<gene>
    <name evidence="8 13" type="primary">der</name>
    <name evidence="13" type="ORF">CNF02_09650</name>
</gene>
<keyword evidence="5 8" id="KW-0547">Nucleotide-binding</keyword>
<dbReference type="FunFam" id="3.40.50.300:FF:000057">
    <property type="entry name" value="GTPase Der"/>
    <property type="match status" value="1"/>
</dbReference>
<dbReference type="CDD" id="cd01895">
    <property type="entry name" value="EngA2"/>
    <property type="match status" value="1"/>
</dbReference>
<dbReference type="PANTHER" id="PTHR43834">
    <property type="entry name" value="GTPASE DER"/>
    <property type="match status" value="1"/>
</dbReference>
<dbReference type="SUPFAM" id="SSF52540">
    <property type="entry name" value="P-loop containing nucleoside triphosphate hydrolases"/>
    <property type="match status" value="2"/>
</dbReference>
<evidence type="ECO:0000313" key="14">
    <source>
        <dbReference type="Proteomes" id="UP000219329"/>
    </source>
</evidence>
<dbReference type="Pfam" id="PF14714">
    <property type="entry name" value="KH_dom-like"/>
    <property type="match status" value="1"/>
</dbReference>
<keyword evidence="6 8" id="KW-0342">GTP-binding</keyword>
<dbReference type="CDD" id="cd01894">
    <property type="entry name" value="EngA1"/>
    <property type="match status" value="1"/>
</dbReference>
<dbReference type="FunFam" id="3.30.300.20:FF:000004">
    <property type="entry name" value="GTPase Der"/>
    <property type="match status" value="1"/>
</dbReference>
<feature type="binding site" evidence="8">
    <location>
        <begin position="56"/>
        <end position="60"/>
    </location>
    <ligand>
        <name>GTP</name>
        <dbReference type="ChEBI" id="CHEBI:37565"/>
        <label>1</label>
    </ligand>
</feature>
<dbReference type="InterPro" id="IPR005225">
    <property type="entry name" value="Small_GTP-bd"/>
</dbReference>
<accession>A0A2A5WA80</accession>
<dbReference type="PROSITE" id="PS51712">
    <property type="entry name" value="G_ENGA"/>
    <property type="match status" value="2"/>
</dbReference>
<evidence type="ECO:0000256" key="4">
    <source>
        <dbReference type="ARBA" id="ARBA00022737"/>
    </source>
</evidence>
<dbReference type="Proteomes" id="UP000219329">
    <property type="component" value="Unassembled WGS sequence"/>
</dbReference>
<dbReference type="InterPro" id="IPR015946">
    <property type="entry name" value="KH_dom-like_a/b"/>
</dbReference>
<evidence type="ECO:0000259" key="12">
    <source>
        <dbReference type="PROSITE" id="PS51712"/>
    </source>
</evidence>
<feature type="domain" description="EngA-type G" evidence="12">
    <location>
        <begin position="3"/>
        <end position="166"/>
    </location>
</feature>